<feature type="region of interest" description="Disordered" evidence="1">
    <location>
        <begin position="52"/>
        <end position="100"/>
    </location>
</feature>
<proteinExistence type="predicted"/>
<gene>
    <name evidence="2" type="ORF">CCMP2556_LOCUS32489</name>
</gene>
<comment type="caution">
    <text evidence="2">The sequence shown here is derived from an EMBL/GenBank/DDBJ whole genome shotgun (WGS) entry which is preliminary data.</text>
</comment>
<organism evidence="2 3">
    <name type="scientific">Durusdinium trenchii</name>
    <dbReference type="NCBI Taxonomy" id="1381693"/>
    <lineage>
        <taxon>Eukaryota</taxon>
        <taxon>Sar</taxon>
        <taxon>Alveolata</taxon>
        <taxon>Dinophyceae</taxon>
        <taxon>Suessiales</taxon>
        <taxon>Symbiodiniaceae</taxon>
        <taxon>Durusdinium</taxon>
    </lineage>
</organism>
<accession>A0ABP0NUN4</accession>
<feature type="compositionally biased region" description="Polar residues" evidence="1">
    <location>
        <begin position="57"/>
        <end position="83"/>
    </location>
</feature>
<evidence type="ECO:0000256" key="1">
    <source>
        <dbReference type="SAM" id="MobiDB-lite"/>
    </source>
</evidence>
<reference evidence="2 3" key="1">
    <citation type="submission" date="2024-02" db="EMBL/GenBank/DDBJ databases">
        <authorList>
            <person name="Chen Y."/>
            <person name="Shah S."/>
            <person name="Dougan E. K."/>
            <person name="Thang M."/>
            <person name="Chan C."/>
        </authorList>
    </citation>
    <scope>NUCLEOTIDE SEQUENCE [LARGE SCALE GENOMIC DNA]</scope>
</reference>
<sequence length="245" mass="27650">MEGVVRHVACSEVMSCCCLTSTQAAQAHQLTYDSHPKVQELSSDLWLVPVPAPPTSREATSRSVISSSGAEMLSSRSQATMSSRPVMPRRPLSAEEQQSERERMHDMVREFAKLAVKGLNCQMLTMGGPPRSCSYCFDKVLRRFTISVEGEPYLDLQLEQVVDVKKDVMNTPFAELLSLPPPHSVSGELLKKRVVCLSYKSKLQEEVVALLMPNQYDQERFYSCMKILRWALEMEMKPRKSEAQC</sequence>
<name>A0ABP0NUN4_9DINO</name>
<evidence type="ECO:0000313" key="2">
    <source>
        <dbReference type="EMBL" id="CAK9066170.1"/>
    </source>
</evidence>
<dbReference type="EMBL" id="CAXAMN010022073">
    <property type="protein sequence ID" value="CAK9066170.1"/>
    <property type="molecule type" value="Genomic_DNA"/>
</dbReference>
<protein>
    <submittedName>
        <fullName evidence="2">Uncharacterized protein</fullName>
    </submittedName>
</protein>
<dbReference type="Proteomes" id="UP001642484">
    <property type="component" value="Unassembled WGS sequence"/>
</dbReference>
<evidence type="ECO:0000313" key="3">
    <source>
        <dbReference type="Proteomes" id="UP001642484"/>
    </source>
</evidence>
<keyword evidence="3" id="KW-1185">Reference proteome</keyword>